<feature type="transmembrane region" description="Helical" evidence="13">
    <location>
        <begin position="42"/>
        <end position="66"/>
    </location>
</feature>
<evidence type="ECO:0000256" key="9">
    <source>
        <dbReference type="ARBA" id="ARBA00023010"/>
    </source>
</evidence>
<evidence type="ECO:0000256" key="6">
    <source>
        <dbReference type="ARBA" id="ARBA00022816"/>
    </source>
</evidence>
<evidence type="ECO:0000256" key="7">
    <source>
        <dbReference type="ARBA" id="ARBA00022927"/>
    </source>
</evidence>
<dbReference type="Proteomes" id="UP001279734">
    <property type="component" value="Unassembled WGS sequence"/>
</dbReference>
<keyword evidence="11 13" id="KW-0472">Membrane</keyword>
<dbReference type="GO" id="GO:0015031">
    <property type="term" value="P:protein transport"/>
    <property type="evidence" value="ECO:0007669"/>
    <property type="project" value="UniProtKB-KW"/>
</dbReference>
<comment type="similarity">
    <text evidence="3">Belongs to the NDC1 family.</text>
</comment>
<dbReference type="GO" id="GO:0031965">
    <property type="term" value="C:nuclear membrane"/>
    <property type="evidence" value="ECO:0007669"/>
    <property type="project" value="UniProtKB-SubCell"/>
</dbReference>
<dbReference type="InterPro" id="IPR019049">
    <property type="entry name" value="Nucleoporin_prot_Ndc1/Nup"/>
</dbReference>
<evidence type="ECO:0000256" key="1">
    <source>
        <dbReference type="ARBA" id="ARBA00004232"/>
    </source>
</evidence>
<evidence type="ECO:0000256" key="13">
    <source>
        <dbReference type="SAM" id="Phobius"/>
    </source>
</evidence>
<evidence type="ECO:0000256" key="2">
    <source>
        <dbReference type="ARBA" id="ARBA00004567"/>
    </source>
</evidence>
<keyword evidence="4" id="KW-0813">Transport</keyword>
<feature type="transmembrane region" description="Helical" evidence="13">
    <location>
        <begin position="194"/>
        <end position="210"/>
    </location>
</feature>
<dbReference type="PANTHER" id="PTHR13269">
    <property type="entry name" value="NUCLEOPORIN NDC1"/>
    <property type="match status" value="1"/>
</dbReference>
<keyword evidence="10" id="KW-0906">Nuclear pore complex</keyword>
<keyword evidence="5 13" id="KW-0812">Transmembrane</keyword>
<dbReference type="AlphaFoldDB" id="A0AAD3S3U2"/>
<gene>
    <name evidence="14" type="ORF">Nepgr_005773</name>
</gene>
<feature type="transmembrane region" description="Helical" evidence="13">
    <location>
        <begin position="12"/>
        <end position="30"/>
    </location>
</feature>
<dbReference type="GO" id="GO:0070762">
    <property type="term" value="C:nuclear pore transmembrane ring"/>
    <property type="evidence" value="ECO:0007669"/>
    <property type="project" value="TreeGrafter"/>
</dbReference>
<feature type="transmembrane region" description="Helical" evidence="13">
    <location>
        <begin position="107"/>
        <end position="131"/>
    </location>
</feature>
<keyword evidence="12" id="KW-0539">Nucleus</keyword>
<dbReference type="GO" id="GO:0030674">
    <property type="term" value="F:protein-macromolecule adaptor activity"/>
    <property type="evidence" value="ECO:0007669"/>
    <property type="project" value="TreeGrafter"/>
</dbReference>
<reference evidence="14" key="1">
    <citation type="submission" date="2023-05" db="EMBL/GenBank/DDBJ databases">
        <title>Nepenthes gracilis genome sequencing.</title>
        <authorList>
            <person name="Fukushima K."/>
        </authorList>
    </citation>
    <scope>NUCLEOTIDE SEQUENCE</scope>
    <source>
        <strain evidence="14">SING2019-196</strain>
    </source>
</reference>
<keyword evidence="8 13" id="KW-1133">Transmembrane helix</keyword>
<evidence type="ECO:0000256" key="5">
    <source>
        <dbReference type="ARBA" id="ARBA00022692"/>
    </source>
</evidence>
<dbReference type="GO" id="GO:0051028">
    <property type="term" value="P:mRNA transport"/>
    <property type="evidence" value="ECO:0007669"/>
    <property type="project" value="UniProtKB-KW"/>
</dbReference>
<evidence type="ECO:0000256" key="8">
    <source>
        <dbReference type="ARBA" id="ARBA00022989"/>
    </source>
</evidence>
<accession>A0AAD3S3U2</accession>
<keyword evidence="15" id="KW-1185">Reference proteome</keyword>
<evidence type="ECO:0000256" key="12">
    <source>
        <dbReference type="ARBA" id="ARBA00023242"/>
    </source>
</evidence>
<evidence type="ECO:0000256" key="10">
    <source>
        <dbReference type="ARBA" id="ARBA00023132"/>
    </source>
</evidence>
<comment type="caution">
    <text evidence="14">The sequence shown here is derived from an EMBL/GenBank/DDBJ whole genome shotgun (WGS) entry which is preliminary data.</text>
</comment>
<proteinExistence type="inferred from homology"/>
<dbReference type="PANTHER" id="PTHR13269:SF6">
    <property type="entry name" value="NUCLEOPORIN NDC1"/>
    <property type="match status" value="1"/>
</dbReference>
<name>A0AAD3S3U2_NEPGR</name>
<comment type="subcellular location">
    <subcellularLocation>
        <location evidence="1">Nucleus membrane</location>
        <topology evidence="1">Multi-pass membrane protein</topology>
    </subcellularLocation>
    <subcellularLocation>
        <location evidence="2">Nucleus</location>
        <location evidence="2">Nuclear pore complex</location>
    </subcellularLocation>
</comment>
<dbReference type="Pfam" id="PF09531">
    <property type="entry name" value="Ndc1_Nup"/>
    <property type="match status" value="2"/>
</dbReference>
<evidence type="ECO:0000313" key="15">
    <source>
        <dbReference type="Proteomes" id="UP001279734"/>
    </source>
</evidence>
<keyword evidence="9" id="KW-0811">Translocation</keyword>
<dbReference type="GO" id="GO:0006999">
    <property type="term" value="P:nuclear pore organization"/>
    <property type="evidence" value="ECO:0007669"/>
    <property type="project" value="TreeGrafter"/>
</dbReference>
<organism evidence="14 15">
    <name type="scientific">Nepenthes gracilis</name>
    <name type="common">Slender pitcher plant</name>
    <dbReference type="NCBI Taxonomy" id="150966"/>
    <lineage>
        <taxon>Eukaryota</taxon>
        <taxon>Viridiplantae</taxon>
        <taxon>Streptophyta</taxon>
        <taxon>Embryophyta</taxon>
        <taxon>Tracheophyta</taxon>
        <taxon>Spermatophyta</taxon>
        <taxon>Magnoliopsida</taxon>
        <taxon>eudicotyledons</taxon>
        <taxon>Gunneridae</taxon>
        <taxon>Pentapetalae</taxon>
        <taxon>Caryophyllales</taxon>
        <taxon>Nepenthaceae</taxon>
        <taxon>Nepenthes</taxon>
    </lineage>
</organism>
<evidence type="ECO:0000256" key="4">
    <source>
        <dbReference type="ARBA" id="ARBA00022448"/>
    </source>
</evidence>
<keyword evidence="6" id="KW-0509">mRNA transport</keyword>
<dbReference type="EMBL" id="BSYO01000004">
    <property type="protein sequence ID" value="GMH03934.1"/>
    <property type="molecule type" value="Genomic_DNA"/>
</dbReference>
<evidence type="ECO:0000256" key="11">
    <source>
        <dbReference type="ARBA" id="ARBA00023136"/>
    </source>
</evidence>
<feature type="transmembrane region" description="Helical" evidence="13">
    <location>
        <begin position="230"/>
        <end position="249"/>
    </location>
</feature>
<protein>
    <recommendedName>
        <fullName evidence="16">Nucleoporin protein Ndc1-Nup</fullName>
    </recommendedName>
</protein>
<evidence type="ECO:0000313" key="14">
    <source>
        <dbReference type="EMBL" id="GMH03934.1"/>
    </source>
</evidence>
<evidence type="ECO:0008006" key="16">
    <source>
        <dbReference type="Google" id="ProtNLM"/>
    </source>
</evidence>
<sequence length="532" mass="58855">MSSTPDVIRNRFLGFLIWQSILSTAVFVLWKALLAPFTLNPLLPSLFGCLAFIFFCLSMSLFAISIHAVASPQHHRPASILELALGLMRLVFAASSRPQDGNFRRRARVSIGIVLLVSAAALSGLLAIISIVGGSYRGSLHELIGGMGSRGFAIGVLYGIYHVFKQRWVLVFPIIQRPAFFSFKMDVPSAIKRALKFSIAAYMFSALLMICLPRQHKNLVAGWSYFANQFTFYTGSFVVILCWELIQHLHKVLHTKRFMFAPPKGSAAAETNPSEPLLAALEESPPRSLLQYLAYLDLSMVCGTNIDIWRRAAVFEETGDTYKRVIAACTRPLEQLASKLGEGLPSSIDSIYQLSNQLLSPYEIHQNSEILESFNDFQLYAWCAQAAASLTAHSHQEDRFGVAQLSGGHASVLSTLLSCLLAVETFMGKKTNLQSSLGPAGIKWATNSSARREIAMAMNKRKDSPLHLKAYSLADVLKISIYCIVSEFHDEMTSSAKLGLLEKDWLSSGKPVFGSRELLLLKLQLFLTFRAS</sequence>
<keyword evidence="7" id="KW-0653">Protein transport</keyword>
<evidence type="ECO:0000256" key="3">
    <source>
        <dbReference type="ARBA" id="ARBA00005760"/>
    </source>
</evidence>